<keyword evidence="2" id="KW-0238">DNA-binding</keyword>
<dbReference type="InterPro" id="IPR036388">
    <property type="entry name" value="WH-like_DNA-bd_sf"/>
</dbReference>
<dbReference type="Pfam" id="PF07702">
    <property type="entry name" value="UTRA"/>
    <property type="match status" value="1"/>
</dbReference>
<dbReference type="InterPro" id="IPR036390">
    <property type="entry name" value="WH_DNA-bd_sf"/>
</dbReference>
<dbReference type="Pfam" id="PF00392">
    <property type="entry name" value="GntR"/>
    <property type="match status" value="1"/>
</dbReference>
<dbReference type="SUPFAM" id="SSF46785">
    <property type="entry name" value="Winged helix' DNA-binding domain"/>
    <property type="match status" value="1"/>
</dbReference>
<evidence type="ECO:0000259" key="4">
    <source>
        <dbReference type="PROSITE" id="PS50949"/>
    </source>
</evidence>
<dbReference type="Gene3D" id="1.10.10.10">
    <property type="entry name" value="Winged helix-like DNA-binding domain superfamily/Winged helix DNA-binding domain"/>
    <property type="match status" value="1"/>
</dbReference>
<accession>A0ABT7NE74</accession>
<dbReference type="SMART" id="SM00866">
    <property type="entry name" value="UTRA"/>
    <property type="match status" value="1"/>
</dbReference>
<proteinExistence type="predicted"/>
<dbReference type="EMBL" id="JASZYV010000003">
    <property type="protein sequence ID" value="MDM0046165.1"/>
    <property type="molecule type" value="Genomic_DNA"/>
</dbReference>
<dbReference type="PANTHER" id="PTHR44846:SF1">
    <property type="entry name" value="MANNOSYL-D-GLYCERATE TRANSPORT_METABOLISM SYSTEM REPRESSOR MNGR-RELATED"/>
    <property type="match status" value="1"/>
</dbReference>
<dbReference type="PROSITE" id="PS50949">
    <property type="entry name" value="HTH_GNTR"/>
    <property type="match status" value="1"/>
</dbReference>
<keyword evidence="6" id="KW-1185">Reference proteome</keyword>
<dbReference type="InterPro" id="IPR028978">
    <property type="entry name" value="Chorismate_lyase_/UTRA_dom_sf"/>
</dbReference>
<evidence type="ECO:0000313" key="5">
    <source>
        <dbReference type="EMBL" id="MDM0046165.1"/>
    </source>
</evidence>
<dbReference type="RefSeq" id="WP_286661252.1">
    <property type="nucleotide sequence ID" value="NZ_JASZYV010000003.1"/>
</dbReference>
<feature type="domain" description="HTH gntR-type" evidence="4">
    <location>
        <begin position="14"/>
        <end position="82"/>
    </location>
</feature>
<sequence length="244" mass="27359">MASADSPRFSDSPIPRYLQLAELMRQRVSRGIWPQGHRLPSLDELGQEFGVARVTVRQAVDLLARDGLLSPQQGRGTFVTGQASERWLSVQTSLESLARMYADTEPQIVNIDESTNAPALRPGEGHAASRYVFMRRVHSRQGEPYCVINIHLAEQVFRRSPKRFRDEPVIPILVAQKSLRITKAHQVLTIGTADIEVARLLGVPVNSPVAEVRRVFRDDKDCVVYLGEVTYRGDAVHVEMNLLP</sequence>
<evidence type="ECO:0000256" key="2">
    <source>
        <dbReference type="ARBA" id="ARBA00023125"/>
    </source>
</evidence>
<evidence type="ECO:0000256" key="3">
    <source>
        <dbReference type="ARBA" id="ARBA00023163"/>
    </source>
</evidence>
<gene>
    <name evidence="5" type="ORF">QTH91_16865</name>
</gene>
<keyword evidence="3" id="KW-0804">Transcription</keyword>
<dbReference type="Gene3D" id="3.40.1410.10">
    <property type="entry name" value="Chorismate lyase-like"/>
    <property type="match status" value="1"/>
</dbReference>
<dbReference type="InterPro" id="IPR050679">
    <property type="entry name" value="Bact_HTH_transcr_reg"/>
</dbReference>
<dbReference type="SUPFAM" id="SSF64288">
    <property type="entry name" value="Chorismate lyase-like"/>
    <property type="match status" value="1"/>
</dbReference>
<reference evidence="5" key="1">
    <citation type="submission" date="2023-06" db="EMBL/GenBank/DDBJ databases">
        <authorList>
            <person name="Jiang Y."/>
            <person name="Liu Q."/>
        </authorList>
    </citation>
    <scope>NUCLEOTIDE SEQUENCE</scope>
    <source>
        <strain evidence="5">CGMCC 1.12089</strain>
    </source>
</reference>
<name>A0ABT7NE74_9BURK</name>
<keyword evidence="1" id="KW-0805">Transcription regulation</keyword>
<dbReference type="InterPro" id="IPR000524">
    <property type="entry name" value="Tscrpt_reg_HTH_GntR"/>
</dbReference>
<dbReference type="CDD" id="cd07377">
    <property type="entry name" value="WHTH_GntR"/>
    <property type="match status" value="1"/>
</dbReference>
<comment type="caution">
    <text evidence="5">The sequence shown here is derived from an EMBL/GenBank/DDBJ whole genome shotgun (WGS) entry which is preliminary data.</text>
</comment>
<dbReference type="SMART" id="SM00345">
    <property type="entry name" value="HTH_GNTR"/>
    <property type="match status" value="1"/>
</dbReference>
<evidence type="ECO:0000313" key="6">
    <source>
        <dbReference type="Proteomes" id="UP001174908"/>
    </source>
</evidence>
<organism evidence="5 6">
    <name type="scientific">Variovorax dokdonensis</name>
    <dbReference type="NCBI Taxonomy" id="344883"/>
    <lineage>
        <taxon>Bacteria</taxon>
        <taxon>Pseudomonadati</taxon>
        <taxon>Pseudomonadota</taxon>
        <taxon>Betaproteobacteria</taxon>
        <taxon>Burkholderiales</taxon>
        <taxon>Comamonadaceae</taxon>
        <taxon>Variovorax</taxon>
    </lineage>
</organism>
<dbReference type="Proteomes" id="UP001174908">
    <property type="component" value="Unassembled WGS sequence"/>
</dbReference>
<dbReference type="PANTHER" id="PTHR44846">
    <property type="entry name" value="MANNOSYL-D-GLYCERATE TRANSPORT/METABOLISM SYSTEM REPRESSOR MNGR-RELATED"/>
    <property type="match status" value="1"/>
</dbReference>
<dbReference type="PRINTS" id="PR00035">
    <property type="entry name" value="HTHGNTR"/>
</dbReference>
<protein>
    <submittedName>
        <fullName evidence="5">GntR family transcriptional regulator</fullName>
    </submittedName>
</protein>
<dbReference type="InterPro" id="IPR011663">
    <property type="entry name" value="UTRA"/>
</dbReference>
<evidence type="ECO:0000256" key="1">
    <source>
        <dbReference type="ARBA" id="ARBA00023015"/>
    </source>
</evidence>